<evidence type="ECO:0000256" key="1">
    <source>
        <dbReference type="SAM" id="MobiDB-lite"/>
    </source>
</evidence>
<organism evidence="2 3">
    <name type="scientific">Rhodotorula mucilaginosa</name>
    <name type="common">Yeast</name>
    <name type="synonym">Rhodotorula rubra</name>
    <dbReference type="NCBI Taxonomy" id="5537"/>
    <lineage>
        <taxon>Eukaryota</taxon>
        <taxon>Fungi</taxon>
        <taxon>Dikarya</taxon>
        <taxon>Basidiomycota</taxon>
        <taxon>Pucciniomycotina</taxon>
        <taxon>Microbotryomycetes</taxon>
        <taxon>Sporidiobolales</taxon>
        <taxon>Sporidiobolaceae</taxon>
        <taxon>Rhodotorula</taxon>
    </lineage>
</organism>
<dbReference type="AlphaFoldDB" id="A0A9P6W6Y8"/>
<keyword evidence="3" id="KW-1185">Reference proteome</keyword>
<accession>A0A9P6W6Y8</accession>
<comment type="caution">
    <text evidence="2">The sequence shown here is derived from an EMBL/GenBank/DDBJ whole genome shotgun (WGS) entry which is preliminary data.</text>
</comment>
<gene>
    <name evidence="2" type="ORF">C6P46_001502</name>
</gene>
<feature type="compositionally biased region" description="Basic and acidic residues" evidence="1">
    <location>
        <begin position="34"/>
        <end position="58"/>
    </location>
</feature>
<sequence length="83" mass="9680">MKDYGKVSKKKKVIKEKLKSIFTGAKPESEQEEEKDRAEAQRIHNQEEGEGRQVQEREVEQEEDAMTFLITPIPLEHPLMTLL</sequence>
<proteinExistence type="predicted"/>
<name>A0A9P6W6Y8_RHOMI</name>
<protein>
    <submittedName>
        <fullName evidence="2">Uncharacterized protein</fullName>
    </submittedName>
</protein>
<reference evidence="2 3" key="1">
    <citation type="submission" date="2020-11" db="EMBL/GenBank/DDBJ databases">
        <title>Kefir isolates.</title>
        <authorList>
            <person name="Marcisauskas S."/>
            <person name="Kim Y."/>
            <person name="Blasche S."/>
        </authorList>
    </citation>
    <scope>NUCLEOTIDE SEQUENCE [LARGE SCALE GENOMIC DNA]</scope>
    <source>
        <strain evidence="2 3">KR</strain>
    </source>
</reference>
<evidence type="ECO:0000313" key="2">
    <source>
        <dbReference type="EMBL" id="KAG0664457.1"/>
    </source>
</evidence>
<evidence type="ECO:0000313" key="3">
    <source>
        <dbReference type="Proteomes" id="UP000777482"/>
    </source>
</evidence>
<dbReference type="EMBL" id="PUHQ01000014">
    <property type="protein sequence ID" value="KAG0664457.1"/>
    <property type="molecule type" value="Genomic_DNA"/>
</dbReference>
<feature type="region of interest" description="Disordered" evidence="1">
    <location>
        <begin position="23"/>
        <end position="62"/>
    </location>
</feature>
<dbReference type="Proteomes" id="UP000777482">
    <property type="component" value="Unassembled WGS sequence"/>
</dbReference>